<comment type="subcellular location">
    <subcellularLocation>
        <location evidence="1">Cell outer membrane</location>
        <topology evidence="1">Multi-pass membrane protein</topology>
    </subcellularLocation>
</comment>
<dbReference type="InterPro" id="IPR008969">
    <property type="entry name" value="CarboxyPept-like_regulatory"/>
</dbReference>
<dbReference type="OrthoDB" id="97893at2"/>
<dbReference type="PANTHER" id="PTHR30069">
    <property type="entry name" value="TONB-DEPENDENT OUTER MEMBRANE RECEPTOR"/>
    <property type="match status" value="1"/>
</dbReference>
<keyword evidence="4" id="KW-0812">Transmembrane</keyword>
<feature type="signal peptide" evidence="7">
    <location>
        <begin position="1"/>
        <end position="38"/>
    </location>
</feature>
<dbReference type="Pfam" id="PF25183">
    <property type="entry name" value="OMP_b-brl_4"/>
    <property type="match status" value="1"/>
</dbReference>
<keyword evidence="6" id="KW-0998">Cell outer membrane</keyword>
<evidence type="ECO:0000259" key="8">
    <source>
        <dbReference type="Pfam" id="PF25183"/>
    </source>
</evidence>
<gene>
    <name evidence="9" type="ORF">FTW19_09965</name>
</gene>
<keyword evidence="2" id="KW-0813">Transport</keyword>
<dbReference type="InterPro" id="IPR057601">
    <property type="entry name" value="Oar-like_b-barrel"/>
</dbReference>
<evidence type="ECO:0000256" key="7">
    <source>
        <dbReference type="SAM" id="SignalP"/>
    </source>
</evidence>
<accession>A0A5B9E7S5</accession>
<proteinExistence type="predicted"/>
<dbReference type="InterPro" id="IPR039426">
    <property type="entry name" value="TonB-dep_rcpt-like"/>
</dbReference>
<dbReference type="GO" id="GO:0015344">
    <property type="term" value="F:siderophore uptake transmembrane transporter activity"/>
    <property type="evidence" value="ECO:0007669"/>
    <property type="project" value="TreeGrafter"/>
</dbReference>
<dbReference type="Proteomes" id="UP000321820">
    <property type="component" value="Chromosome"/>
</dbReference>
<protein>
    <submittedName>
        <fullName evidence="9">TonB-dependent receptor</fullName>
    </submittedName>
</protein>
<dbReference type="SUPFAM" id="SSF49464">
    <property type="entry name" value="Carboxypeptidase regulatory domain-like"/>
    <property type="match status" value="1"/>
</dbReference>
<dbReference type="SUPFAM" id="SSF56935">
    <property type="entry name" value="Porins"/>
    <property type="match status" value="1"/>
</dbReference>
<feature type="domain" description="TonB-dependent transporter Oar-like beta-barrel" evidence="8">
    <location>
        <begin position="258"/>
        <end position="1110"/>
    </location>
</feature>
<keyword evidence="5" id="KW-0472">Membrane</keyword>
<reference evidence="9 10" key="1">
    <citation type="submission" date="2019-08" db="EMBL/GenBank/DDBJ databases">
        <title>Complete genome sequence of Terriglobus albidus strain ORNL.</title>
        <authorList>
            <person name="Podar M."/>
        </authorList>
    </citation>
    <scope>NUCLEOTIDE SEQUENCE [LARGE SCALE GENOMIC DNA]</scope>
    <source>
        <strain evidence="9 10">ORNL</strain>
    </source>
</reference>
<dbReference type="Pfam" id="PF13620">
    <property type="entry name" value="CarboxypepD_reg"/>
    <property type="match status" value="1"/>
</dbReference>
<dbReference type="Gene3D" id="2.60.40.1120">
    <property type="entry name" value="Carboxypeptidase-like, regulatory domain"/>
    <property type="match status" value="1"/>
</dbReference>
<dbReference type="KEGG" id="talb:FTW19_09965"/>
<sequence>MSSFVTVVPAFSNIFSRTVLIRLLLPLCLLLGAVHAHAQLDNGSITGTVRDASGAVIPSASVTIRNIATGVTTTLITNQDGVYQALALIPGTYEVEVASPGFGNSKQTGIDVHVKTRAQVDFELKAGSQNDTVEVSAEVLGLQTQSADVGNVVSTTQINDLPLNARRYADLALLEPGIFKNPAVANSAPDRFSSNGNLETQNYFALDGVDNNSGSTNLQEGSVQNVQPPPDAIQEFRLQTRTYSVEFGTSAGAVVNASTKSGTNAFHGSAWEYARNSVFDANSWANNHATPKVAKGNFSQNQFGGTIGGPIRHDRLFFFGDYQGLRSTQQTTVLSVVPSAAMKSGDLSEVAAYNPTGTLPGQIGCIVLKVVNPNCIDPVARRVLALLPDPNNIQSLNNRWDGSSNYRFSYQLPQQVNSFDTRIDQKISERHSIFGRYSFLDQHRQDPPWTSNPTVGNGGFATDYKIRNQGLALGWTTVFSSSAVNQARFGWSRDSAHSDPIGLTLGASAAGDVGLSGVPVSSYAAGLPPMSISGGFRRIGVDLYRPQFQAAQVYQFLDTFTKLKGNHSLMFGYEYHRNTSTFLDLQAPQGYMGFSGLFTNSNGFGFADFLLGNVNQTIYNSALVVHNFLYGNSFFGQDTWRATRNLTITYGTRYELYSPMLNRTNQLSNFNTANGGSLAVASSGGWAQRALINPDKNNFAPRVGFSYQATDKIVLRGGYGVFYQYINRIGSESQLAQNQPFLKFVNDSRTISGSSPVFFLRNGFPGATYANATTPLYIQKTNWQDPNQRTSYVQQMSFGPQIQLPSNMVLETIWVGNFGHKMNRLRNANQGLITGYTGSTPNVVFPYANLNSGTLHAFLEQATNDGNTNYHGLVASLRRPMKNGLAYQFSYTWAHAFSDYADNLTAGSTPQNAYDYAHEYSQSPFDQRHRFVANAQWKLPIGRNGLVLNNGSTASKLVGGWQLNAIVTMEAGNPFNVTATDFTQTGSNHAMYANCLSDGFAGASRDRMAITNAAVLTTNGRYLNPAAFAQPANGTFGTCRPRPYAGPGRHNEDLSLFKQFEFTDARKLELRFEFFNAFNHPNLAAPGTSVATPNTFGKISSVVNNARQVQMAAKFYF</sequence>
<dbReference type="GO" id="GO:0009279">
    <property type="term" value="C:cell outer membrane"/>
    <property type="evidence" value="ECO:0007669"/>
    <property type="project" value="UniProtKB-SubCell"/>
</dbReference>
<feature type="chain" id="PRO_5022712269" evidence="7">
    <location>
        <begin position="39"/>
        <end position="1117"/>
    </location>
</feature>
<evidence type="ECO:0000256" key="4">
    <source>
        <dbReference type="ARBA" id="ARBA00022692"/>
    </source>
</evidence>
<dbReference type="AlphaFoldDB" id="A0A5B9E7S5"/>
<dbReference type="RefSeq" id="WP_147647482.1">
    <property type="nucleotide sequence ID" value="NZ_CP042806.1"/>
</dbReference>
<keyword evidence="3" id="KW-1134">Transmembrane beta strand</keyword>
<dbReference type="Gene3D" id="2.40.170.20">
    <property type="entry name" value="TonB-dependent receptor, beta-barrel domain"/>
    <property type="match status" value="1"/>
</dbReference>
<evidence type="ECO:0000256" key="1">
    <source>
        <dbReference type="ARBA" id="ARBA00004571"/>
    </source>
</evidence>
<dbReference type="InterPro" id="IPR036942">
    <property type="entry name" value="Beta-barrel_TonB_sf"/>
</dbReference>
<dbReference type="GO" id="GO:0044718">
    <property type="term" value="P:siderophore transmembrane transport"/>
    <property type="evidence" value="ECO:0007669"/>
    <property type="project" value="TreeGrafter"/>
</dbReference>
<evidence type="ECO:0000256" key="3">
    <source>
        <dbReference type="ARBA" id="ARBA00022452"/>
    </source>
</evidence>
<evidence type="ECO:0000313" key="10">
    <source>
        <dbReference type="Proteomes" id="UP000321820"/>
    </source>
</evidence>
<organism evidence="9 10">
    <name type="scientific">Terriglobus albidus</name>
    <dbReference type="NCBI Taxonomy" id="1592106"/>
    <lineage>
        <taxon>Bacteria</taxon>
        <taxon>Pseudomonadati</taxon>
        <taxon>Acidobacteriota</taxon>
        <taxon>Terriglobia</taxon>
        <taxon>Terriglobales</taxon>
        <taxon>Acidobacteriaceae</taxon>
        <taxon>Terriglobus</taxon>
    </lineage>
</organism>
<keyword evidence="9" id="KW-0675">Receptor</keyword>
<evidence type="ECO:0000256" key="6">
    <source>
        <dbReference type="ARBA" id="ARBA00023237"/>
    </source>
</evidence>
<keyword evidence="10" id="KW-1185">Reference proteome</keyword>
<dbReference type="PANTHER" id="PTHR30069:SF46">
    <property type="entry name" value="OAR PROTEIN"/>
    <property type="match status" value="1"/>
</dbReference>
<dbReference type="EMBL" id="CP042806">
    <property type="protein sequence ID" value="QEE28292.1"/>
    <property type="molecule type" value="Genomic_DNA"/>
</dbReference>
<name>A0A5B9E7S5_9BACT</name>
<keyword evidence="7" id="KW-0732">Signal</keyword>
<evidence type="ECO:0000256" key="2">
    <source>
        <dbReference type="ARBA" id="ARBA00022448"/>
    </source>
</evidence>
<evidence type="ECO:0000256" key="5">
    <source>
        <dbReference type="ARBA" id="ARBA00023136"/>
    </source>
</evidence>
<evidence type="ECO:0000313" key="9">
    <source>
        <dbReference type="EMBL" id="QEE28292.1"/>
    </source>
</evidence>